<protein>
    <recommendedName>
        <fullName evidence="1">25S rRNA (uridine-N(3))-methyltransferase BMT5-like domain-containing protein</fullName>
    </recommendedName>
</protein>
<evidence type="ECO:0000313" key="3">
    <source>
        <dbReference type="EMBL" id="WOG97878.1"/>
    </source>
</evidence>
<dbReference type="KEGG" id="dcr:108217419"/>
<dbReference type="InterPro" id="IPR019446">
    <property type="entry name" value="BMT5-like"/>
</dbReference>
<dbReference type="EMBL" id="CP093346">
    <property type="protein sequence ID" value="WOG97878.1"/>
    <property type="molecule type" value="Genomic_DNA"/>
</dbReference>
<dbReference type="AlphaFoldDB" id="A0A162ABQ6"/>
<evidence type="ECO:0000313" key="2">
    <source>
        <dbReference type="EMBL" id="KZM98862.1"/>
    </source>
</evidence>
<dbReference type="FunFam" id="3.40.50.150:FF:000440">
    <property type="entry name" value="Os09g0479300 protein"/>
    <property type="match status" value="1"/>
</dbReference>
<evidence type="ECO:0000313" key="4">
    <source>
        <dbReference type="Proteomes" id="UP000077755"/>
    </source>
</evidence>
<sequence length="208" mass="23728">MGERAGERRIKHYSSKHNILLVGEGDFSFSKCLATAFGTAANMTATSLDTQESLMSKHKHAMVHVEELQDLGCTIIHGVSAYWMKDHPQLQSKYFDRIVYNFPHCGFTRKAEDSSHMIKRHRKLVWAFLINATEMLTEEGEVHVTHKTTYPYSEWDIEQLAEEAGLGLLEKSPFDIDEYDGYVNKKGDGRKCDKSFFAGNACTFKFAF</sequence>
<name>A0A162ABQ6_DAUCS</name>
<feature type="domain" description="25S rRNA (uridine-N(3))-methyltransferase BMT5-like" evidence="1">
    <location>
        <begin position="20"/>
        <end position="185"/>
    </location>
</feature>
<organism evidence="2">
    <name type="scientific">Daucus carota subsp. sativus</name>
    <name type="common">Carrot</name>
    <dbReference type="NCBI Taxonomy" id="79200"/>
    <lineage>
        <taxon>Eukaryota</taxon>
        <taxon>Viridiplantae</taxon>
        <taxon>Streptophyta</taxon>
        <taxon>Embryophyta</taxon>
        <taxon>Tracheophyta</taxon>
        <taxon>Spermatophyta</taxon>
        <taxon>Magnoliopsida</taxon>
        <taxon>eudicotyledons</taxon>
        <taxon>Gunneridae</taxon>
        <taxon>Pentapetalae</taxon>
        <taxon>asterids</taxon>
        <taxon>campanulids</taxon>
        <taxon>Apiales</taxon>
        <taxon>Apiaceae</taxon>
        <taxon>Apioideae</taxon>
        <taxon>Scandiceae</taxon>
        <taxon>Daucinae</taxon>
        <taxon>Daucus</taxon>
        <taxon>Daucus sect. Daucus</taxon>
    </lineage>
</organism>
<keyword evidence="4" id="KW-1185">Reference proteome</keyword>
<dbReference type="OMA" id="DSRHYCF"/>
<dbReference type="PANTHER" id="PTHR11538">
    <property type="entry name" value="PHENYLALANYL-TRNA SYNTHETASE"/>
    <property type="match status" value="1"/>
</dbReference>
<evidence type="ECO:0000259" key="1">
    <source>
        <dbReference type="Pfam" id="PF10354"/>
    </source>
</evidence>
<dbReference type="GO" id="GO:0005737">
    <property type="term" value="C:cytoplasm"/>
    <property type="evidence" value="ECO:0007669"/>
    <property type="project" value="TreeGrafter"/>
</dbReference>
<dbReference type="Pfam" id="PF10354">
    <property type="entry name" value="BMT5-like"/>
    <property type="match status" value="1"/>
</dbReference>
<dbReference type="GO" id="GO:0070475">
    <property type="term" value="P:rRNA base methylation"/>
    <property type="evidence" value="ECO:0007669"/>
    <property type="project" value="InterPro"/>
</dbReference>
<proteinExistence type="predicted"/>
<dbReference type="GO" id="GO:0070042">
    <property type="term" value="F:rRNA (uridine-N3-)-methyltransferase activity"/>
    <property type="evidence" value="ECO:0007669"/>
    <property type="project" value="InterPro"/>
</dbReference>
<reference evidence="3" key="2">
    <citation type="submission" date="2022-03" db="EMBL/GenBank/DDBJ databases">
        <title>Draft title - Genomic analysis of global carrot germplasm unveils the trajectory of domestication and the origin of high carotenoid orange carrot.</title>
        <authorList>
            <person name="Iorizzo M."/>
            <person name="Ellison S."/>
            <person name="Senalik D."/>
            <person name="Macko-Podgorni A."/>
            <person name="Grzebelus D."/>
            <person name="Bostan H."/>
            <person name="Rolling W."/>
            <person name="Curaba J."/>
            <person name="Simon P."/>
        </authorList>
    </citation>
    <scope>NUCLEOTIDE SEQUENCE</scope>
    <source>
        <tissue evidence="3">Leaf</tissue>
    </source>
</reference>
<dbReference type="PANTHER" id="PTHR11538:SF89">
    <property type="entry name" value="PROTEIN, PUTATIVE (DUF2431)-RELATED"/>
    <property type="match status" value="1"/>
</dbReference>
<dbReference type="EMBL" id="LNRQ01000004">
    <property type="protein sequence ID" value="KZM98862.1"/>
    <property type="molecule type" value="Genomic_DNA"/>
</dbReference>
<dbReference type="OrthoDB" id="273345at2759"/>
<dbReference type="Gramene" id="KZM98862">
    <property type="protein sequence ID" value="KZM98862"/>
    <property type="gene ID" value="DCAR_013776"/>
</dbReference>
<gene>
    <name evidence="2" type="ORF">DCAR_013776</name>
    <name evidence="3" type="ORF">DCAR_0417219</name>
</gene>
<accession>A0A162ABQ6</accession>
<dbReference type="Proteomes" id="UP000077755">
    <property type="component" value="Chromosome 4"/>
</dbReference>
<reference evidence="2" key="1">
    <citation type="journal article" date="2016" name="Nat. Genet.">
        <title>A high-quality carrot genome assembly provides new insights into carotenoid accumulation and asterid genome evolution.</title>
        <authorList>
            <person name="Iorizzo M."/>
            <person name="Ellison S."/>
            <person name="Senalik D."/>
            <person name="Zeng P."/>
            <person name="Satapoomin P."/>
            <person name="Huang J."/>
            <person name="Bowman M."/>
            <person name="Iovene M."/>
            <person name="Sanseverino W."/>
            <person name="Cavagnaro P."/>
            <person name="Yildiz M."/>
            <person name="Macko-Podgorni A."/>
            <person name="Moranska E."/>
            <person name="Grzebelus E."/>
            <person name="Grzebelus D."/>
            <person name="Ashrafi H."/>
            <person name="Zheng Z."/>
            <person name="Cheng S."/>
            <person name="Spooner D."/>
            <person name="Van Deynze A."/>
            <person name="Simon P."/>
        </authorList>
    </citation>
    <scope>NUCLEOTIDE SEQUENCE [LARGE SCALE GENOMIC DNA]</scope>
    <source>
        <tissue evidence="2">Leaf</tissue>
    </source>
</reference>